<name>A0ABS4KU36_9CLOT</name>
<dbReference type="EMBL" id="JAGGLM010000016">
    <property type="protein sequence ID" value="MBP2033568.1"/>
    <property type="molecule type" value="Genomic_DNA"/>
</dbReference>
<comment type="caution">
    <text evidence="1">The sequence shown here is derived from an EMBL/GenBank/DDBJ whole genome shotgun (WGS) entry which is preliminary data.</text>
</comment>
<evidence type="ECO:0000313" key="1">
    <source>
        <dbReference type="EMBL" id="MBP2033568.1"/>
    </source>
</evidence>
<protein>
    <submittedName>
        <fullName evidence="1">Uncharacterized protein</fullName>
    </submittedName>
</protein>
<organism evidence="1 2">
    <name type="scientific">Clostridium algifaecis</name>
    <dbReference type="NCBI Taxonomy" id="1472040"/>
    <lineage>
        <taxon>Bacteria</taxon>
        <taxon>Bacillati</taxon>
        <taxon>Bacillota</taxon>
        <taxon>Clostridia</taxon>
        <taxon>Eubacteriales</taxon>
        <taxon>Clostridiaceae</taxon>
        <taxon>Clostridium</taxon>
    </lineage>
</organism>
<dbReference type="Proteomes" id="UP001519307">
    <property type="component" value="Unassembled WGS sequence"/>
</dbReference>
<reference evidence="1 2" key="1">
    <citation type="submission" date="2021-03" db="EMBL/GenBank/DDBJ databases">
        <title>Genomic Encyclopedia of Type Strains, Phase IV (KMG-IV): sequencing the most valuable type-strain genomes for metagenomic binning, comparative biology and taxonomic classification.</title>
        <authorList>
            <person name="Goeker M."/>
        </authorList>
    </citation>
    <scope>NUCLEOTIDE SEQUENCE [LARGE SCALE GENOMIC DNA]</scope>
    <source>
        <strain evidence="1 2">DSM 28783</strain>
    </source>
</reference>
<sequence length="89" mass="10852">MKIWGKLLINNRIVKDKVVLFDEDKNYEDNLKNSILEICKEFDIEIPYWLPSNEKEYAVRKKTIFTQDNFIDEFKFDKFIIEEIDLDDK</sequence>
<gene>
    <name evidence="1" type="ORF">J2Z42_002271</name>
</gene>
<accession>A0ABS4KU36</accession>
<evidence type="ECO:0000313" key="2">
    <source>
        <dbReference type="Proteomes" id="UP001519307"/>
    </source>
</evidence>
<proteinExistence type="predicted"/>
<keyword evidence="2" id="KW-1185">Reference proteome</keyword>
<dbReference type="RefSeq" id="WP_209702830.1">
    <property type="nucleotide sequence ID" value="NZ_JAGGLM010000016.1"/>
</dbReference>